<dbReference type="Proteomes" id="UP000434957">
    <property type="component" value="Unassembled WGS sequence"/>
</dbReference>
<feature type="region of interest" description="Disordered" evidence="1">
    <location>
        <begin position="206"/>
        <end position="244"/>
    </location>
</feature>
<dbReference type="AlphaFoldDB" id="A0A6A4FMI2"/>
<dbReference type="EMBL" id="QXFT01000164">
    <property type="protein sequence ID" value="KAE9352477.1"/>
    <property type="molecule type" value="Genomic_DNA"/>
</dbReference>
<proteinExistence type="predicted"/>
<keyword evidence="3" id="KW-1185">Reference proteome</keyword>
<evidence type="ECO:0008006" key="4">
    <source>
        <dbReference type="Google" id="ProtNLM"/>
    </source>
</evidence>
<organism evidence="2 3">
    <name type="scientific">Phytophthora rubi</name>
    <dbReference type="NCBI Taxonomy" id="129364"/>
    <lineage>
        <taxon>Eukaryota</taxon>
        <taxon>Sar</taxon>
        <taxon>Stramenopiles</taxon>
        <taxon>Oomycota</taxon>
        <taxon>Peronosporomycetes</taxon>
        <taxon>Peronosporales</taxon>
        <taxon>Peronosporaceae</taxon>
        <taxon>Phytophthora</taxon>
    </lineage>
</organism>
<evidence type="ECO:0000313" key="2">
    <source>
        <dbReference type="EMBL" id="KAE9352477.1"/>
    </source>
</evidence>
<evidence type="ECO:0000256" key="1">
    <source>
        <dbReference type="SAM" id="MobiDB-lite"/>
    </source>
</evidence>
<protein>
    <recommendedName>
        <fullName evidence="4">Reverse transcriptase</fullName>
    </recommendedName>
</protein>
<name>A0A6A4FMI2_9STRA</name>
<evidence type="ECO:0000313" key="3">
    <source>
        <dbReference type="Proteomes" id="UP000434957"/>
    </source>
</evidence>
<comment type="caution">
    <text evidence="2">The sequence shown here is derived from an EMBL/GenBank/DDBJ whole genome shotgun (WGS) entry which is preliminary data.</text>
</comment>
<reference evidence="2 3" key="1">
    <citation type="submission" date="2018-08" db="EMBL/GenBank/DDBJ databases">
        <title>Genomic investigation of the strawberry pathogen Phytophthora fragariae indicates pathogenicity is determined by transcriptional variation in three key races.</title>
        <authorList>
            <person name="Adams T.M."/>
            <person name="Armitage A.D."/>
            <person name="Sobczyk M.K."/>
            <person name="Bates H.J."/>
            <person name="Dunwell J.M."/>
            <person name="Nellist C.F."/>
            <person name="Harrison R.J."/>
        </authorList>
    </citation>
    <scope>NUCLEOTIDE SEQUENCE [LARGE SCALE GENOMIC DNA]</scope>
    <source>
        <strain evidence="2 3">SCRP333</strain>
    </source>
</reference>
<gene>
    <name evidence="2" type="ORF">PR003_g4355</name>
</gene>
<sequence length="244" mass="27571">MDELIVLDLDDKFEMVLSMPWLARHDPVIDWTIVHFGSSGAKVLSAQHVHLAVNATLQQRERDARLPPVTPCGHRRLRESSEGIVSRIRRLRFDRAVLEASRVTRLCRLLLSTRKFNKTYQSLIRTVTWTRQIRELMRLVQMSKDAPPSDVDVKKACRLWKPTLQAVRTVANVPHRKFLRARVQPGCTTKRYAIEQGLIACVRGKNPPASERKICPRPKTTRSAKPGSAPEANGANEPSCASLG</sequence>
<accession>A0A6A4FMI2</accession>